<evidence type="ECO:0000313" key="1">
    <source>
        <dbReference type="EMBL" id="RQD75952.1"/>
    </source>
</evidence>
<dbReference type="EMBL" id="QZAA01000134">
    <property type="protein sequence ID" value="RQD75952.1"/>
    <property type="molecule type" value="Genomic_DNA"/>
</dbReference>
<comment type="caution">
    <text evidence="1">The sequence shown here is derived from an EMBL/GenBank/DDBJ whole genome shotgun (WGS) entry which is preliminary data.</text>
</comment>
<dbReference type="InterPro" id="IPR001539">
    <property type="entry name" value="Peptidase_U32"/>
</dbReference>
<dbReference type="Pfam" id="PF01136">
    <property type="entry name" value="Peptidase_U32"/>
    <property type="match status" value="2"/>
</dbReference>
<name>A0A424YEH3_9FIRM</name>
<reference evidence="1 2" key="1">
    <citation type="submission" date="2018-08" db="EMBL/GenBank/DDBJ databases">
        <title>The metabolism and importance of syntrophic acetate oxidation coupled to methane or sulfide production in haloalkaline environments.</title>
        <authorList>
            <person name="Timmers P.H.A."/>
            <person name="Vavourakis C.D."/>
            <person name="Sorokin D.Y."/>
            <person name="Sinninghe Damste J.S."/>
            <person name="Muyzer G."/>
            <person name="Stams A.J.M."/>
            <person name="Plugge C.M."/>
        </authorList>
    </citation>
    <scope>NUCLEOTIDE SEQUENCE [LARGE SCALE GENOMIC DNA]</scope>
    <source>
        <strain evidence="1">MSAO_Bac1</strain>
    </source>
</reference>
<accession>A0A424YEH3</accession>
<gene>
    <name evidence="1" type="ORF">D5R97_05300</name>
</gene>
<organism evidence="1 2">
    <name type="scientific">Candidatus Syntrophonatronum acetioxidans</name>
    <dbReference type="NCBI Taxonomy" id="1795816"/>
    <lineage>
        <taxon>Bacteria</taxon>
        <taxon>Bacillati</taxon>
        <taxon>Bacillota</taxon>
        <taxon>Clostridia</taxon>
        <taxon>Eubacteriales</taxon>
        <taxon>Syntrophomonadaceae</taxon>
        <taxon>Candidatus Syntrophonatronum</taxon>
    </lineage>
</organism>
<dbReference type="PANTHER" id="PTHR30217">
    <property type="entry name" value="PEPTIDASE U32 FAMILY"/>
    <property type="match status" value="1"/>
</dbReference>
<protein>
    <submittedName>
        <fullName evidence="1">U32 family peptidase</fullName>
    </submittedName>
</protein>
<evidence type="ECO:0000313" key="2">
    <source>
        <dbReference type="Proteomes" id="UP000285138"/>
    </source>
</evidence>
<dbReference type="PANTHER" id="PTHR30217:SF10">
    <property type="entry name" value="23S RRNA 5-HYDROXYCYTIDINE C2501 SYNTHASE"/>
    <property type="match status" value="1"/>
</dbReference>
<dbReference type="AlphaFoldDB" id="A0A424YEH3"/>
<dbReference type="Proteomes" id="UP000285138">
    <property type="component" value="Unassembled WGS sequence"/>
</dbReference>
<dbReference type="InterPro" id="IPR051454">
    <property type="entry name" value="RNA/ubiquinone_mod_enzymes"/>
</dbReference>
<proteinExistence type="predicted"/>
<sequence length="677" mass="76918">MKQEKLELLAPVGNWEVLEAVIDAGADAVYLGSKKHNMRMFRRDLNFTPEEINNAVKYAHAKGVKVYITVNNLLFNEEMEDLNSYLLFLKKIRPDALIVQDLGLIKYIKDLGINLPLHASVMMNIHNKPAINLLKELGVSRVILSREISLEETRDLYQATGMELEYFIHGDMCVCQSGQCYHSGMVFGESSNRGRCKKPCRWSFDLWDREKERTLNLSAGKNYLLAVKDMCMLPFIPEMADSGICSLKIEGRMRTADYLKKVVSVYRRALDRYYQNPSSYTINENDWQELYAQRIRDFSSMYAFKNPGSSSIGYSGEREPRFFSFAIREKEIKEEDIAGEIFEDGEERNIRIDNPVLSVRVGNIRGMLEAIKGGADRVYIGGETFMSCGGKWSQADLQYALGYCQDKGIEGVVTTPRITQGRQVDRVKELLYLAASWGPAGVMVGNLGTLQLARQLKGLDIYGDAYLNVINTNSVEQLKKLGVKQLTLQPEIYYKHSLELTKKASLPFEIIAHGPLTAMVMDHCVPAALLHGSSWWEVCNFPCREGKFSLMDEKGLEHPVEVDEDCRNHVFLAREVALLPFMKTFVQAGIAGFRLDLRTYNPEQIAFLTELYRKNLTLIGKNPKEYSFDLADWKKLKSLCRDVTFGWGGYLKGVKAKLAKGEKENSSEKSSKLIRLK</sequence>